<dbReference type="Proteomes" id="UP000547011">
    <property type="component" value="Unassembled WGS sequence"/>
</dbReference>
<dbReference type="InterPro" id="IPR001129">
    <property type="entry name" value="Membr-assoc_MAPEG"/>
</dbReference>
<keyword evidence="7" id="KW-1185">Reference proteome</keyword>
<feature type="transmembrane region" description="Helical" evidence="5">
    <location>
        <begin position="7"/>
        <end position="26"/>
    </location>
</feature>
<proteinExistence type="predicted"/>
<evidence type="ECO:0000256" key="5">
    <source>
        <dbReference type="SAM" id="Phobius"/>
    </source>
</evidence>
<dbReference type="RefSeq" id="WP_183309662.1">
    <property type="nucleotide sequence ID" value="NZ_JACIEW010000001.1"/>
</dbReference>
<evidence type="ECO:0000256" key="4">
    <source>
        <dbReference type="ARBA" id="ARBA00023136"/>
    </source>
</evidence>
<organism evidence="6 7">
    <name type="scientific">Devosia subaequoris</name>
    <dbReference type="NCBI Taxonomy" id="395930"/>
    <lineage>
        <taxon>Bacteria</taxon>
        <taxon>Pseudomonadati</taxon>
        <taxon>Pseudomonadota</taxon>
        <taxon>Alphaproteobacteria</taxon>
        <taxon>Hyphomicrobiales</taxon>
        <taxon>Devosiaceae</taxon>
        <taxon>Devosia</taxon>
    </lineage>
</organism>
<accession>A0A7W6N9X1</accession>
<dbReference type="AlphaFoldDB" id="A0A7W6N9X1"/>
<sequence>MPLLEKLLVLAMAAQVLLTLVLLIWMGKERVPRVMRGEIAVADIAVDRTAYPLKARLLSNSFDNQFQLPVLFFVGALLALGSGLVGWATLILAWLFVALRYVHAVIHVTTNRVHRRFAAYVAGLAVLALFWLWLTLRILLAPGI</sequence>
<keyword evidence="4 5" id="KW-0472">Membrane</keyword>
<dbReference type="Gene3D" id="1.20.120.550">
    <property type="entry name" value="Membrane associated eicosanoid/glutathione metabolism-like domain"/>
    <property type="match status" value="1"/>
</dbReference>
<dbReference type="Pfam" id="PF01124">
    <property type="entry name" value="MAPEG"/>
    <property type="match status" value="1"/>
</dbReference>
<evidence type="ECO:0000256" key="2">
    <source>
        <dbReference type="ARBA" id="ARBA00022692"/>
    </source>
</evidence>
<feature type="transmembrane region" description="Helical" evidence="5">
    <location>
        <begin position="70"/>
        <end position="97"/>
    </location>
</feature>
<evidence type="ECO:0000256" key="3">
    <source>
        <dbReference type="ARBA" id="ARBA00022989"/>
    </source>
</evidence>
<reference evidence="6 7" key="1">
    <citation type="submission" date="2020-08" db="EMBL/GenBank/DDBJ databases">
        <title>Genomic Encyclopedia of Type Strains, Phase IV (KMG-IV): sequencing the most valuable type-strain genomes for metagenomic binning, comparative biology and taxonomic classification.</title>
        <authorList>
            <person name="Goeker M."/>
        </authorList>
    </citation>
    <scope>NUCLEOTIDE SEQUENCE [LARGE SCALE GENOMIC DNA]</scope>
    <source>
        <strain evidence="6 7">DSM 23447</strain>
    </source>
</reference>
<evidence type="ECO:0000313" key="6">
    <source>
        <dbReference type="EMBL" id="MBB4050904.1"/>
    </source>
</evidence>
<feature type="transmembrane region" description="Helical" evidence="5">
    <location>
        <begin position="117"/>
        <end position="140"/>
    </location>
</feature>
<comment type="caution">
    <text evidence="6">The sequence shown here is derived from an EMBL/GenBank/DDBJ whole genome shotgun (WGS) entry which is preliminary data.</text>
</comment>
<comment type="subcellular location">
    <subcellularLocation>
        <location evidence="1">Membrane</location>
    </subcellularLocation>
</comment>
<keyword evidence="2 5" id="KW-0812">Transmembrane</keyword>
<name>A0A7W6N9X1_9HYPH</name>
<dbReference type="EMBL" id="JACIEW010000001">
    <property type="protein sequence ID" value="MBB4050904.1"/>
    <property type="molecule type" value="Genomic_DNA"/>
</dbReference>
<evidence type="ECO:0000313" key="7">
    <source>
        <dbReference type="Proteomes" id="UP000547011"/>
    </source>
</evidence>
<protein>
    <recommendedName>
        <fullName evidence="8">MAPEG family protein</fullName>
    </recommendedName>
</protein>
<dbReference type="InterPro" id="IPR023352">
    <property type="entry name" value="MAPEG-like_dom_sf"/>
</dbReference>
<gene>
    <name evidence="6" type="ORF">GGR20_000522</name>
</gene>
<dbReference type="SUPFAM" id="SSF161084">
    <property type="entry name" value="MAPEG domain-like"/>
    <property type="match status" value="1"/>
</dbReference>
<evidence type="ECO:0008006" key="8">
    <source>
        <dbReference type="Google" id="ProtNLM"/>
    </source>
</evidence>
<evidence type="ECO:0000256" key="1">
    <source>
        <dbReference type="ARBA" id="ARBA00004370"/>
    </source>
</evidence>
<dbReference type="GO" id="GO:0016020">
    <property type="term" value="C:membrane"/>
    <property type="evidence" value="ECO:0007669"/>
    <property type="project" value="UniProtKB-SubCell"/>
</dbReference>
<keyword evidence="3 5" id="KW-1133">Transmembrane helix</keyword>